<name>A0A9L0J4F8_EQUAS</name>
<keyword evidence="8" id="KW-0539">Nucleus</keyword>
<accession>A0A9L0J4F8</accession>
<dbReference type="GO" id="GO:0005689">
    <property type="term" value="C:U12-type spliceosomal complex"/>
    <property type="evidence" value="ECO:0007669"/>
    <property type="project" value="TreeGrafter"/>
</dbReference>
<reference evidence="15" key="2">
    <citation type="submission" date="2025-08" db="UniProtKB">
        <authorList>
            <consortium name="Ensembl"/>
        </authorList>
    </citation>
    <scope>IDENTIFICATION</scope>
</reference>
<keyword evidence="3" id="KW-0507">mRNA processing</keyword>
<evidence type="ECO:0000256" key="1">
    <source>
        <dbReference type="ARBA" id="ARBA00004123"/>
    </source>
</evidence>
<dbReference type="GO" id="GO:0071004">
    <property type="term" value="C:U2-type prespliceosome"/>
    <property type="evidence" value="ECO:0007669"/>
    <property type="project" value="TreeGrafter"/>
</dbReference>
<dbReference type="Gene3D" id="2.30.30.100">
    <property type="match status" value="1"/>
</dbReference>
<dbReference type="InterPro" id="IPR001163">
    <property type="entry name" value="Sm_dom_euk/arc"/>
</dbReference>
<keyword evidence="16" id="KW-1185">Reference proteome</keyword>
<comment type="subunit">
    <text evidence="11">Component of the precatalytic spliceosome (spliceosome B complex). Component of the U4/U6-U5 tri-snRNP complex, a building block of the precatalytic spliceosome (spliceosome B complex). The U4/U6-U5 tri-snRNP complex is composed of the U4, U6 and U5 snRNAs and at least PRPF3, PRPF4, PRPF6, PRPF8, PRPF31, SNRNP200, TXNL4A, SNRNP40, SNRPB, SNRPD1, SNRPD2, SNRPD3, SNRPE, SNRPF, SNRPG, DDX23, CD2BP2, PPIH, SNU13, EFTUD2, SART1 and USP39, plus LSM2, LSM3, LSM4, LSM5, LSM6, LSM7 and LSM8. LSM2, LSM3, LSM4, LSM5, LSM6, LSM7 and LSM8 form a heptameric, ring-shaped subcomplex (the LSM2-8 complex) that is part of the U4/U6-U5 tri-snRNP complex and the precatalytic spliceosome. Interacts with TACC1.</text>
</comment>
<feature type="compositionally biased region" description="Basic residues" evidence="13">
    <location>
        <begin position="1"/>
        <end position="11"/>
    </location>
</feature>
<protein>
    <recommendedName>
        <fullName evidence="12">U6 snRNA-associated Sm-like protein LSm7</fullName>
    </recommendedName>
</protein>
<dbReference type="GO" id="GO:0003723">
    <property type="term" value="F:RNA binding"/>
    <property type="evidence" value="ECO:0007669"/>
    <property type="project" value="UniProtKB-KW"/>
</dbReference>
<dbReference type="Proteomes" id="UP000694387">
    <property type="component" value="Chromosome 20"/>
</dbReference>
<evidence type="ECO:0000256" key="6">
    <source>
        <dbReference type="ARBA" id="ARBA00022990"/>
    </source>
</evidence>
<dbReference type="GO" id="GO:0000956">
    <property type="term" value="P:nuclear-transcribed mRNA catabolic process"/>
    <property type="evidence" value="ECO:0007669"/>
    <property type="project" value="InterPro"/>
</dbReference>
<dbReference type="CDD" id="cd01729">
    <property type="entry name" value="LSm7"/>
    <property type="match status" value="1"/>
</dbReference>
<evidence type="ECO:0000256" key="10">
    <source>
        <dbReference type="ARBA" id="ARBA00056431"/>
    </source>
</evidence>
<dbReference type="InterPro" id="IPR044641">
    <property type="entry name" value="Lsm7/SmG-like"/>
</dbReference>
<dbReference type="InterPro" id="IPR010920">
    <property type="entry name" value="LSM_dom_sf"/>
</dbReference>
<comment type="function">
    <text evidence="10">Plays a role in pre-mRNA splicing as component of the U4/U6-U5 tri-snRNP complex that is involved in spliceosome assembly, and as component of the precatalytic spliceosome (spliceosome B complex). The heptameric LSM2-8 complex binds specifically to the 3'-terminal U-tract of U6 snRNA.</text>
</comment>
<dbReference type="PANTHER" id="PTHR10553:SF5">
    <property type="entry name" value="U6 SNRNA-ASSOCIATED SM-LIKE PROTEIN LSM7"/>
    <property type="match status" value="1"/>
</dbReference>
<evidence type="ECO:0000313" key="15">
    <source>
        <dbReference type="Ensembl" id="ENSEASP00005044902.1"/>
    </source>
</evidence>
<evidence type="ECO:0000256" key="5">
    <source>
        <dbReference type="ARBA" id="ARBA00022884"/>
    </source>
</evidence>
<keyword evidence="5" id="KW-0694">RNA-binding</keyword>
<evidence type="ECO:0000256" key="9">
    <source>
        <dbReference type="ARBA" id="ARBA00023274"/>
    </source>
</evidence>
<evidence type="ECO:0000256" key="2">
    <source>
        <dbReference type="ARBA" id="ARBA00006850"/>
    </source>
</evidence>
<dbReference type="PANTHER" id="PTHR10553">
    <property type="entry name" value="SMALL NUCLEAR RIBONUCLEOPROTEIN"/>
    <property type="match status" value="1"/>
</dbReference>
<dbReference type="GO" id="GO:1990726">
    <property type="term" value="C:Lsm1-7-Pat1 complex"/>
    <property type="evidence" value="ECO:0007669"/>
    <property type="project" value="TreeGrafter"/>
</dbReference>
<dbReference type="GeneTree" id="ENSGT00510000047872"/>
<dbReference type="AlphaFoldDB" id="A0A9L0J4F8"/>
<keyword evidence="6" id="KW-0007">Acetylation</keyword>
<comment type="subcellular location">
    <subcellularLocation>
        <location evidence="1">Nucleus</location>
    </subcellularLocation>
</comment>
<evidence type="ECO:0000256" key="13">
    <source>
        <dbReference type="SAM" id="MobiDB-lite"/>
    </source>
</evidence>
<gene>
    <name evidence="15" type="primary">LSM7</name>
</gene>
<comment type="similarity">
    <text evidence="2">Belongs to the snRNP Sm proteins family.</text>
</comment>
<evidence type="ECO:0000256" key="3">
    <source>
        <dbReference type="ARBA" id="ARBA00022664"/>
    </source>
</evidence>
<keyword evidence="4" id="KW-0747">Spliceosome</keyword>
<dbReference type="PROSITE" id="PS52002">
    <property type="entry name" value="SM"/>
    <property type="match status" value="1"/>
</dbReference>
<evidence type="ECO:0000256" key="4">
    <source>
        <dbReference type="ARBA" id="ARBA00022728"/>
    </source>
</evidence>
<proteinExistence type="inferred from homology"/>
<dbReference type="InterPro" id="IPR017132">
    <property type="entry name" value="Lsm7"/>
</dbReference>
<dbReference type="SMART" id="SM00651">
    <property type="entry name" value="Sm"/>
    <property type="match status" value="1"/>
</dbReference>
<evidence type="ECO:0000256" key="12">
    <source>
        <dbReference type="ARBA" id="ARBA00067761"/>
    </source>
</evidence>
<dbReference type="Pfam" id="PF01423">
    <property type="entry name" value="LSM"/>
    <property type="match status" value="1"/>
</dbReference>
<dbReference type="GO" id="GO:0005688">
    <property type="term" value="C:U6 snRNP"/>
    <property type="evidence" value="ECO:0007669"/>
    <property type="project" value="TreeGrafter"/>
</dbReference>
<dbReference type="Ensembl" id="ENSEAST00005074881.1">
    <property type="protein sequence ID" value="ENSEASP00005044902.1"/>
    <property type="gene ID" value="ENSEASG00005026440.1"/>
</dbReference>
<sequence>MSAGPRRRRRQMFPQQRPAAPRRACAVVCAAPARGGGRGQRARRRRLRRTARRGKMADKEKKKKESILDLSKYIDKTIRVKFQGGREASGILKGFDPLLNLVLDGTIEYVRDPDDQYKLTEDTRPLGLVVCRGTSVVLICPQDGMEAIPNPFVQQQEA</sequence>
<dbReference type="InterPro" id="IPR047575">
    <property type="entry name" value="Sm"/>
</dbReference>
<keyword evidence="7" id="KW-0508">mRNA splicing</keyword>
<evidence type="ECO:0000256" key="8">
    <source>
        <dbReference type="ARBA" id="ARBA00023242"/>
    </source>
</evidence>
<dbReference type="GO" id="GO:0071013">
    <property type="term" value="C:catalytic step 2 spliceosome"/>
    <property type="evidence" value="ECO:0007669"/>
    <property type="project" value="TreeGrafter"/>
</dbReference>
<feature type="compositionally biased region" description="Basic residues" evidence="13">
    <location>
        <begin position="40"/>
        <end position="54"/>
    </location>
</feature>
<reference evidence="15 16" key="1">
    <citation type="journal article" date="2020" name="Nat. Commun.">
        <title>Donkey genomes provide new insights into domestication and selection for coat color.</title>
        <authorList>
            <person name="Wang"/>
            <person name="C."/>
            <person name="Li"/>
            <person name="H."/>
            <person name="Guo"/>
            <person name="Y."/>
            <person name="Huang"/>
            <person name="J."/>
            <person name="Sun"/>
            <person name="Y."/>
            <person name="Min"/>
            <person name="J."/>
            <person name="Wang"/>
            <person name="J."/>
            <person name="Fang"/>
            <person name="X."/>
            <person name="Zhao"/>
            <person name="Z."/>
            <person name="Wang"/>
            <person name="S."/>
            <person name="Zhang"/>
            <person name="Y."/>
            <person name="Liu"/>
            <person name="Q."/>
            <person name="Jiang"/>
            <person name="Q."/>
            <person name="Wang"/>
            <person name="X."/>
            <person name="Guo"/>
            <person name="Y."/>
            <person name="Yang"/>
            <person name="C."/>
            <person name="Wang"/>
            <person name="Y."/>
            <person name="Tian"/>
            <person name="F."/>
            <person name="Zhuang"/>
            <person name="G."/>
            <person name="Fan"/>
            <person name="Y."/>
            <person name="Gao"/>
            <person name="Q."/>
            <person name="Li"/>
            <person name="Y."/>
            <person name="Ju"/>
            <person name="Z."/>
            <person name="Li"/>
            <person name="J."/>
            <person name="Li"/>
            <person name="R."/>
            <person name="Hou"/>
            <person name="M."/>
            <person name="Yang"/>
            <person name="G."/>
            <person name="Liu"/>
            <person name="G."/>
            <person name="Liu"/>
            <person name="W."/>
            <person name="Guo"/>
            <person name="J."/>
            <person name="Pan"/>
            <person name="S."/>
            <person name="Fan"/>
            <person name="G."/>
            <person name="Zhang"/>
            <person name="W."/>
            <person name="Zhang"/>
            <person name="R."/>
            <person name="Yu"/>
            <person name="J."/>
            <person name="Zhang"/>
            <person name="X."/>
            <person name="Yin"/>
            <person name="Q."/>
            <person name="Ji"/>
            <person name="C."/>
            <person name="Jin"/>
            <person name="Y."/>
            <person name="Yue"/>
            <person name="G."/>
            <person name="Liu"/>
            <person name="M."/>
            <person name="Xu"/>
            <person name="J."/>
            <person name="Liu"/>
            <person name="S."/>
            <person name="Jordana"/>
            <person name="J."/>
            <person name="Noce"/>
            <person name="A."/>
            <person name="Amills"/>
            <person name="M."/>
            <person name="Wu"/>
            <person name="D.D."/>
            <person name="Li"/>
            <person name="S."/>
            <person name="Zhou"/>
            <person name="X. and Zhong"/>
            <person name="J."/>
        </authorList>
    </citation>
    <scope>NUCLEOTIDE SEQUENCE [LARGE SCALE GENOMIC DNA]</scope>
</reference>
<evidence type="ECO:0000259" key="14">
    <source>
        <dbReference type="PROSITE" id="PS52002"/>
    </source>
</evidence>
<reference evidence="15" key="3">
    <citation type="submission" date="2025-09" db="UniProtKB">
        <authorList>
            <consortium name="Ensembl"/>
        </authorList>
    </citation>
    <scope>IDENTIFICATION</scope>
</reference>
<feature type="region of interest" description="Disordered" evidence="13">
    <location>
        <begin position="1"/>
        <end position="62"/>
    </location>
</feature>
<evidence type="ECO:0000256" key="7">
    <source>
        <dbReference type="ARBA" id="ARBA00023187"/>
    </source>
</evidence>
<evidence type="ECO:0000313" key="16">
    <source>
        <dbReference type="Proteomes" id="UP000694387"/>
    </source>
</evidence>
<feature type="domain" description="Sm" evidence="14">
    <location>
        <begin position="65"/>
        <end position="145"/>
    </location>
</feature>
<dbReference type="GO" id="GO:0000398">
    <property type="term" value="P:mRNA splicing, via spliceosome"/>
    <property type="evidence" value="ECO:0007669"/>
    <property type="project" value="InterPro"/>
</dbReference>
<feature type="compositionally biased region" description="Low complexity" evidence="13">
    <location>
        <begin position="12"/>
        <end position="33"/>
    </location>
</feature>
<evidence type="ECO:0000256" key="11">
    <source>
        <dbReference type="ARBA" id="ARBA00065431"/>
    </source>
</evidence>
<keyword evidence="9" id="KW-0687">Ribonucleoprotein</keyword>
<organism evidence="15 16">
    <name type="scientific">Equus asinus</name>
    <name type="common">Donkey</name>
    <name type="synonym">Equus africanus asinus</name>
    <dbReference type="NCBI Taxonomy" id="9793"/>
    <lineage>
        <taxon>Eukaryota</taxon>
        <taxon>Metazoa</taxon>
        <taxon>Chordata</taxon>
        <taxon>Craniata</taxon>
        <taxon>Vertebrata</taxon>
        <taxon>Euteleostomi</taxon>
        <taxon>Mammalia</taxon>
        <taxon>Eutheria</taxon>
        <taxon>Laurasiatheria</taxon>
        <taxon>Perissodactyla</taxon>
        <taxon>Equidae</taxon>
        <taxon>Equus</taxon>
    </lineage>
</organism>
<dbReference type="FunFam" id="2.30.30.100:FF:000025">
    <property type="entry name" value="U6 snRNA-associated Sm-like protein LSm7"/>
    <property type="match status" value="1"/>
</dbReference>
<dbReference type="SUPFAM" id="SSF50182">
    <property type="entry name" value="Sm-like ribonucleoproteins"/>
    <property type="match status" value="1"/>
</dbReference>
<dbReference type="GO" id="GO:0097526">
    <property type="term" value="C:spliceosomal tri-snRNP complex"/>
    <property type="evidence" value="ECO:0007669"/>
    <property type="project" value="TreeGrafter"/>
</dbReference>